<protein>
    <submittedName>
        <fullName evidence="3">G-protein coupled receptors family 1 profile domain-containing protein</fullName>
    </submittedName>
</protein>
<proteinExistence type="predicted"/>
<feature type="transmembrane region" description="Helical" evidence="1">
    <location>
        <begin position="258"/>
        <end position="286"/>
    </location>
</feature>
<feature type="transmembrane region" description="Helical" evidence="1">
    <location>
        <begin position="71"/>
        <end position="104"/>
    </location>
</feature>
<feature type="transmembrane region" description="Helical" evidence="1">
    <location>
        <begin position="154"/>
        <end position="180"/>
    </location>
</feature>
<evidence type="ECO:0000313" key="2">
    <source>
        <dbReference type="Proteomes" id="UP000887575"/>
    </source>
</evidence>
<keyword evidence="2" id="KW-1185">Reference proteome</keyword>
<evidence type="ECO:0000313" key="3">
    <source>
        <dbReference type="WBParaSite" id="MBELARI_LOCUS21053"/>
    </source>
</evidence>
<feature type="transmembrane region" description="Helical" evidence="1">
    <location>
        <begin position="217"/>
        <end position="238"/>
    </location>
</feature>
<organism evidence="2 3">
    <name type="scientific">Mesorhabditis belari</name>
    <dbReference type="NCBI Taxonomy" id="2138241"/>
    <lineage>
        <taxon>Eukaryota</taxon>
        <taxon>Metazoa</taxon>
        <taxon>Ecdysozoa</taxon>
        <taxon>Nematoda</taxon>
        <taxon>Chromadorea</taxon>
        <taxon>Rhabditida</taxon>
        <taxon>Rhabditina</taxon>
        <taxon>Rhabditomorpha</taxon>
        <taxon>Rhabditoidea</taxon>
        <taxon>Rhabditidae</taxon>
        <taxon>Mesorhabditinae</taxon>
        <taxon>Mesorhabditis</taxon>
    </lineage>
</organism>
<name>A0AAF3F3E4_9BILA</name>
<dbReference type="Proteomes" id="UP000887575">
    <property type="component" value="Unassembled WGS sequence"/>
</dbReference>
<reference evidence="3" key="1">
    <citation type="submission" date="2024-02" db="UniProtKB">
        <authorList>
            <consortium name="WormBaseParasite"/>
        </authorList>
    </citation>
    <scope>IDENTIFICATION</scope>
</reference>
<sequence>MDYEMMLLDELELTKPHKTVDCPELQQFNFYKLAFTLFCGAPLASFGIYANFLLIKIFCNKEALSSWKLYLFVLAIADLTSCACYIMFRTIFFVGYYFRIYFFYSLWHNTVRLTEPLDLYARTIVRHMILLFVIEHVIQLFKRERSSGICSTKLRLYAIGGVLLVDFLPKIPMLFSLYIVNEPSCPPFQNYRVVIPPFYDDYAPYHAYLNWLLPMQLGWFIGAGLQILIVGSTSRFLANRISSNIDEKNSIGLPKTLLGLHLLINFFTILILLIQIFFPSAFIVMVYDEDSVNTNLFAFTLEFHEFIFMFDPAIRIFVYYCFSATIRRQIDRIALFMSYFNRYLPDPTVKDFQGFGQEEIQVIPRQ</sequence>
<dbReference type="Gene3D" id="1.20.1070.10">
    <property type="entry name" value="Rhodopsin 7-helix transmembrane proteins"/>
    <property type="match status" value="1"/>
</dbReference>
<keyword evidence="1" id="KW-0812">Transmembrane</keyword>
<feature type="transmembrane region" description="Helical" evidence="1">
    <location>
        <begin position="33"/>
        <end position="59"/>
    </location>
</feature>
<keyword evidence="1" id="KW-1133">Transmembrane helix</keyword>
<dbReference type="AlphaFoldDB" id="A0AAF3F3E4"/>
<dbReference type="WBParaSite" id="MBELARI_LOCUS21053">
    <property type="protein sequence ID" value="MBELARI_LOCUS21053"/>
    <property type="gene ID" value="MBELARI_LOCUS21053"/>
</dbReference>
<accession>A0AAF3F3E4</accession>
<evidence type="ECO:0000256" key="1">
    <source>
        <dbReference type="SAM" id="Phobius"/>
    </source>
</evidence>
<feature type="transmembrane region" description="Helical" evidence="1">
    <location>
        <begin position="306"/>
        <end position="322"/>
    </location>
</feature>
<dbReference type="PANTHER" id="PTHR46709">
    <property type="entry name" value="PROTEIN CBG23488-RELATED"/>
    <property type="match status" value="1"/>
</dbReference>
<keyword evidence="1" id="KW-0472">Membrane</keyword>
<feature type="transmembrane region" description="Helical" evidence="1">
    <location>
        <begin position="124"/>
        <end position="142"/>
    </location>
</feature>